<dbReference type="PANTHER" id="PTHR11239">
    <property type="entry name" value="DNA-DIRECTED RNA POLYMERASE"/>
    <property type="match status" value="1"/>
</dbReference>
<gene>
    <name evidence="8" type="ORF">IFM89_034054</name>
</gene>
<protein>
    <recommendedName>
        <fullName evidence="4">DNA-directed RNA polymerase subunit</fullName>
    </recommendedName>
</protein>
<dbReference type="PROSITE" id="PS00466">
    <property type="entry name" value="ZF_TFIIS_1"/>
    <property type="match status" value="1"/>
</dbReference>
<comment type="function">
    <text evidence="4">DNA-dependent RNA polymerase catalyzes the transcription of DNA into RNA using the four ribonucleoside triphosphates as substrates.</text>
</comment>
<feature type="binding site" evidence="5">
    <location>
        <position position="13"/>
    </location>
    <ligand>
        <name>Zn(2+)</name>
        <dbReference type="ChEBI" id="CHEBI:29105"/>
        <label>1</label>
    </ligand>
</feature>
<evidence type="ECO:0000313" key="9">
    <source>
        <dbReference type="Proteomes" id="UP000631114"/>
    </source>
</evidence>
<dbReference type="Gene3D" id="2.20.25.10">
    <property type="match status" value="1"/>
</dbReference>
<dbReference type="Pfam" id="PF01096">
    <property type="entry name" value="Zn_ribbon_TFIIS"/>
    <property type="match status" value="1"/>
</dbReference>
<feature type="binding site" evidence="5">
    <location>
        <position position="116"/>
    </location>
    <ligand>
        <name>Zn(2+)</name>
        <dbReference type="ChEBI" id="CHEBI:29105"/>
        <label>2</label>
    </ligand>
</feature>
<evidence type="ECO:0000313" key="8">
    <source>
        <dbReference type="EMBL" id="KAF9622819.1"/>
    </source>
</evidence>
<dbReference type="SMART" id="SM00440">
    <property type="entry name" value="ZnF_C2C2"/>
    <property type="match status" value="1"/>
</dbReference>
<dbReference type="OrthoDB" id="10056816at2759"/>
<dbReference type="EMBL" id="JADFTS010000002">
    <property type="protein sequence ID" value="KAF9622819.1"/>
    <property type="molecule type" value="Genomic_DNA"/>
</dbReference>
<feature type="binding site" evidence="5">
    <location>
        <position position="16"/>
    </location>
    <ligand>
        <name>Zn(2+)</name>
        <dbReference type="ChEBI" id="CHEBI:29105"/>
        <label>1</label>
    </ligand>
</feature>
<keyword evidence="9" id="KW-1185">Reference proteome</keyword>
<keyword evidence="3 5" id="KW-0862">Zinc</keyword>
<name>A0A835ISK3_9MAGN</name>
<feature type="domain" description="TFIIS-type" evidence="7">
    <location>
        <begin position="84"/>
        <end position="124"/>
    </location>
</feature>
<comment type="similarity">
    <text evidence="4">Belongs to the archaeal rpoM/eukaryotic RPA12/RPB9/RPC11 RNA polymerase family.</text>
</comment>
<comment type="caution">
    <text evidence="8">The sequence shown here is derived from an EMBL/GenBank/DDBJ whole genome shotgun (WGS) entry which is preliminary data.</text>
</comment>
<dbReference type="PROSITE" id="PS51133">
    <property type="entry name" value="ZF_TFIIS_2"/>
    <property type="match status" value="1"/>
</dbReference>
<reference evidence="8 9" key="1">
    <citation type="submission" date="2020-10" db="EMBL/GenBank/DDBJ databases">
        <title>The Coptis chinensis genome and diversification of protoberbering-type alkaloids.</title>
        <authorList>
            <person name="Wang B."/>
            <person name="Shu S."/>
            <person name="Song C."/>
            <person name="Liu Y."/>
        </authorList>
    </citation>
    <scope>NUCLEOTIDE SEQUENCE [LARGE SCALE GENOMIC DNA]</scope>
    <source>
        <strain evidence="8">HL-2020</strain>
        <tissue evidence="8">Leaf</tissue>
    </source>
</reference>
<evidence type="ECO:0000256" key="2">
    <source>
        <dbReference type="ARBA" id="ARBA00022771"/>
    </source>
</evidence>
<evidence type="ECO:0000259" key="7">
    <source>
        <dbReference type="PROSITE" id="PS51133"/>
    </source>
</evidence>
<dbReference type="InterPro" id="IPR012164">
    <property type="entry name" value="Rpa12/Rpb9/Rpc10/TFS"/>
</dbReference>
<dbReference type="GO" id="GO:0003899">
    <property type="term" value="F:DNA-directed RNA polymerase activity"/>
    <property type="evidence" value="ECO:0007669"/>
    <property type="project" value="InterPro"/>
</dbReference>
<evidence type="ECO:0000256" key="4">
    <source>
        <dbReference type="PIRNR" id="PIRNR005586"/>
    </source>
</evidence>
<feature type="binding site" evidence="5">
    <location>
        <position position="30"/>
    </location>
    <ligand>
        <name>Zn(2+)</name>
        <dbReference type="ChEBI" id="CHEBI:29105"/>
        <label>1</label>
    </ligand>
</feature>
<feature type="binding site" evidence="5">
    <location>
        <position position="88"/>
    </location>
    <ligand>
        <name>Zn(2+)</name>
        <dbReference type="ChEBI" id="CHEBI:29105"/>
        <label>2</label>
    </ligand>
</feature>
<organism evidence="8 9">
    <name type="scientific">Coptis chinensis</name>
    <dbReference type="NCBI Taxonomy" id="261450"/>
    <lineage>
        <taxon>Eukaryota</taxon>
        <taxon>Viridiplantae</taxon>
        <taxon>Streptophyta</taxon>
        <taxon>Embryophyta</taxon>
        <taxon>Tracheophyta</taxon>
        <taxon>Spermatophyta</taxon>
        <taxon>Magnoliopsida</taxon>
        <taxon>Ranunculales</taxon>
        <taxon>Ranunculaceae</taxon>
        <taxon>Coptidoideae</taxon>
        <taxon>Coptis</taxon>
    </lineage>
</organism>
<dbReference type="InterPro" id="IPR001222">
    <property type="entry name" value="Znf_TFIIS"/>
</dbReference>
<dbReference type="SUPFAM" id="SSF57783">
    <property type="entry name" value="Zinc beta-ribbon"/>
    <property type="match status" value="1"/>
</dbReference>
<dbReference type="GO" id="GO:0003676">
    <property type="term" value="F:nucleic acid binding"/>
    <property type="evidence" value="ECO:0007669"/>
    <property type="project" value="InterPro"/>
</dbReference>
<dbReference type="AlphaFoldDB" id="A0A835ISK3"/>
<dbReference type="Proteomes" id="UP000631114">
    <property type="component" value="Unassembled WGS sequence"/>
</dbReference>
<dbReference type="PANTHER" id="PTHR11239:SF14">
    <property type="entry name" value="DNA-DIRECTED RNA POLYMERASE I SUBUNIT RPA12"/>
    <property type="match status" value="1"/>
</dbReference>
<dbReference type="PIRSF" id="PIRSF005586">
    <property type="entry name" value="RNApol_RpoM"/>
    <property type="match status" value="1"/>
</dbReference>
<proteinExistence type="inferred from homology"/>
<evidence type="ECO:0000256" key="3">
    <source>
        <dbReference type="ARBA" id="ARBA00022833"/>
    </source>
</evidence>
<dbReference type="GO" id="GO:0008270">
    <property type="term" value="F:zinc ion binding"/>
    <property type="evidence" value="ECO:0007669"/>
    <property type="project" value="UniProtKB-KW"/>
</dbReference>
<keyword evidence="1 5" id="KW-0479">Metal-binding</keyword>
<keyword evidence="2 6" id="KW-0863">Zinc-finger</keyword>
<evidence type="ECO:0000256" key="6">
    <source>
        <dbReference type="PIRSR" id="PIRSR005586-2"/>
    </source>
</evidence>
<comment type="subcellular location">
    <subcellularLocation>
        <location evidence="4">Nucleus</location>
    </subcellularLocation>
</comment>
<evidence type="ECO:0000256" key="1">
    <source>
        <dbReference type="ARBA" id="ARBA00022723"/>
    </source>
</evidence>
<keyword evidence="4" id="KW-0240">DNA-directed RNA polymerase</keyword>
<evidence type="ECO:0000256" key="5">
    <source>
        <dbReference type="PIRSR" id="PIRSR005586-1"/>
    </source>
</evidence>
<dbReference type="GO" id="GO:0005736">
    <property type="term" value="C:RNA polymerase I complex"/>
    <property type="evidence" value="ECO:0007669"/>
    <property type="project" value="TreeGrafter"/>
</dbReference>
<feature type="binding site" evidence="5">
    <location>
        <position position="119"/>
    </location>
    <ligand>
        <name>Zn(2+)</name>
        <dbReference type="ChEBI" id="CHEBI:29105"/>
        <label>2</label>
    </ligand>
</feature>
<accession>A0A835ISK3</accession>
<dbReference type="GO" id="GO:0006363">
    <property type="term" value="P:termination of RNA polymerase I transcription"/>
    <property type="evidence" value="ECO:0007669"/>
    <property type="project" value="TreeGrafter"/>
</dbReference>
<sequence length="127" mass="14595">MENLGGGYDFMFCQICGTMLSFKSHKHAECSLCGFKRPAKEFAKCEISYTVTEEDFRRDLNKLEPFIKVKGSMNVNFEVTMKQSNEICGKCNKAYMNFTERQTRSADEGMTVTYHCPNCPHTETRNT</sequence>
<keyword evidence="4" id="KW-0804">Transcription</keyword>
<feature type="binding site" evidence="5">
    <location>
        <position position="33"/>
    </location>
    <ligand>
        <name>Zn(2+)</name>
        <dbReference type="ChEBI" id="CHEBI:29105"/>
        <label>1</label>
    </ligand>
</feature>
<feature type="binding site" evidence="5">
    <location>
        <position position="91"/>
    </location>
    <ligand>
        <name>Zn(2+)</name>
        <dbReference type="ChEBI" id="CHEBI:29105"/>
        <label>2</label>
    </ligand>
</feature>
<keyword evidence="4" id="KW-0539">Nucleus</keyword>
<feature type="zinc finger region" description="C4-type" evidence="6">
    <location>
        <begin position="13"/>
        <end position="33"/>
    </location>
</feature>